<evidence type="ECO:0000313" key="20">
    <source>
        <dbReference type="EMBL" id="KAG9337679.1"/>
    </source>
</evidence>
<dbReference type="CDD" id="cd00063">
    <property type="entry name" value="FN3"/>
    <property type="match status" value="2"/>
</dbReference>
<dbReference type="InterPro" id="IPR027936">
    <property type="entry name" value="Eph_TM"/>
</dbReference>
<reference evidence="20" key="1">
    <citation type="thesis" date="2021" institute="BYU ScholarsArchive" country="Provo, UT, USA">
        <title>Applications of and Algorithms for Genome Assembly and Genomic Analyses with an Emphasis on Marine Teleosts.</title>
        <authorList>
            <person name="Pickett B.D."/>
        </authorList>
    </citation>
    <scope>NUCLEOTIDE SEQUENCE</scope>
    <source>
        <strain evidence="20">HI-2016</strain>
    </source>
</reference>
<dbReference type="InterPro" id="IPR017441">
    <property type="entry name" value="Protein_kinase_ATP_BS"/>
</dbReference>
<dbReference type="InterPro" id="IPR020635">
    <property type="entry name" value="Tyr_kinase_cat_dom"/>
</dbReference>
<dbReference type="PROSITE" id="PS00109">
    <property type="entry name" value="PROTEIN_KINASE_TYR"/>
    <property type="match status" value="1"/>
</dbReference>
<dbReference type="GO" id="GO:0007411">
    <property type="term" value="P:axon guidance"/>
    <property type="evidence" value="ECO:0007669"/>
    <property type="project" value="TreeGrafter"/>
</dbReference>
<keyword evidence="9 16" id="KW-0472">Membrane</keyword>
<feature type="domain" description="SAM" evidence="18">
    <location>
        <begin position="975"/>
        <end position="1039"/>
    </location>
</feature>
<dbReference type="PRINTS" id="PR00014">
    <property type="entry name" value="FNTYPEIII"/>
</dbReference>
<keyword evidence="5 14" id="KW-0547">Nucleotide-binding</keyword>
<dbReference type="FunFam" id="1.10.510.10:FF:000015">
    <property type="entry name" value="Ephrin type-B receptor 2"/>
    <property type="match status" value="1"/>
</dbReference>
<evidence type="ECO:0000256" key="12">
    <source>
        <dbReference type="ARBA" id="ARBA00051243"/>
    </source>
</evidence>
<accession>A0A8T2NBJ5</accession>
<dbReference type="InterPro" id="IPR001245">
    <property type="entry name" value="Ser-Thr/Tyr_kinase_cat_dom"/>
</dbReference>
<evidence type="ECO:0000256" key="14">
    <source>
        <dbReference type="PROSITE-ProRule" id="PRU10141"/>
    </source>
</evidence>
<dbReference type="SMART" id="SM00060">
    <property type="entry name" value="FN3"/>
    <property type="match status" value="2"/>
</dbReference>
<dbReference type="SUPFAM" id="SSF47769">
    <property type="entry name" value="SAM/Pointed domain"/>
    <property type="match status" value="1"/>
</dbReference>
<evidence type="ECO:0000256" key="11">
    <source>
        <dbReference type="ARBA" id="ARBA00023170"/>
    </source>
</evidence>
<dbReference type="Gene3D" id="3.30.200.20">
    <property type="entry name" value="Phosphorylase Kinase, domain 1"/>
    <property type="match status" value="1"/>
</dbReference>
<dbReference type="InterPro" id="IPR008266">
    <property type="entry name" value="Tyr_kinase_AS"/>
</dbReference>
<evidence type="ECO:0000256" key="4">
    <source>
        <dbReference type="ARBA" id="ARBA00022692"/>
    </source>
</evidence>
<evidence type="ECO:0000256" key="5">
    <source>
        <dbReference type="ARBA" id="ARBA00022741"/>
    </source>
</evidence>
<feature type="compositionally biased region" description="Polar residues" evidence="15">
    <location>
        <begin position="1595"/>
        <end position="1611"/>
    </location>
</feature>
<comment type="catalytic activity">
    <reaction evidence="12">
        <text>L-tyrosyl-[protein] + ATP = O-phospho-L-tyrosyl-[protein] + ADP + H(+)</text>
        <dbReference type="Rhea" id="RHEA:10596"/>
        <dbReference type="Rhea" id="RHEA-COMP:10136"/>
        <dbReference type="Rhea" id="RHEA-COMP:20101"/>
        <dbReference type="ChEBI" id="CHEBI:15378"/>
        <dbReference type="ChEBI" id="CHEBI:30616"/>
        <dbReference type="ChEBI" id="CHEBI:46858"/>
        <dbReference type="ChEBI" id="CHEBI:61978"/>
        <dbReference type="ChEBI" id="CHEBI:456216"/>
        <dbReference type="EC" id="2.7.10.1"/>
    </reaction>
</comment>
<evidence type="ECO:0000256" key="15">
    <source>
        <dbReference type="SAM" id="MobiDB-lite"/>
    </source>
</evidence>
<name>A0A8T2NBJ5_9TELE</name>
<dbReference type="PANTHER" id="PTHR46877:SF11">
    <property type="entry name" value="EPHRIN TYPE-B RECEPTOR 2"/>
    <property type="match status" value="1"/>
</dbReference>
<dbReference type="OrthoDB" id="4062651at2759"/>
<dbReference type="InterPro" id="IPR001660">
    <property type="entry name" value="SAM"/>
</dbReference>
<feature type="region of interest" description="Disordered" evidence="15">
    <location>
        <begin position="634"/>
        <end position="662"/>
    </location>
</feature>
<evidence type="ECO:0000256" key="8">
    <source>
        <dbReference type="ARBA" id="ARBA00022989"/>
    </source>
</evidence>
<dbReference type="Gene3D" id="1.10.150.50">
    <property type="entry name" value="Transcription Factor, Ets-1"/>
    <property type="match status" value="1"/>
</dbReference>
<feature type="compositionally biased region" description="Basic and acidic residues" evidence="15">
    <location>
        <begin position="634"/>
        <end position="657"/>
    </location>
</feature>
<keyword evidence="4 16" id="KW-0812">Transmembrane</keyword>
<dbReference type="SUPFAM" id="SSF56112">
    <property type="entry name" value="Protein kinase-like (PK-like)"/>
    <property type="match status" value="1"/>
</dbReference>
<dbReference type="InterPro" id="IPR003961">
    <property type="entry name" value="FN3_dom"/>
</dbReference>
<evidence type="ECO:0000256" key="9">
    <source>
        <dbReference type="ARBA" id="ARBA00023136"/>
    </source>
</evidence>
<dbReference type="GO" id="GO:0030425">
    <property type="term" value="C:dendrite"/>
    <property type="evidence" value="ECO:0007669"/>
    <property type="project" value="TreeGrafter"/>
</dbReference>
<dbReference type="EMBL" id="JAFBMS010000082">
    <property type="protein sequence ID" value="KAG9337679.1"/>
    <property type="molecule type" value="Genomic_DNA"/>
</dbReference>
<dbReference type="InterPro" id="IPR050449">
    <property type="entry name" value="Ephrin_rcpt_TKs"/>
</dbReference>
<protein>
    <recommendedName>
        <fullName evidence="2">receptor protein-tyrosine kinase</fullName>
        <ecNumber evidence="2">2.7.10.1</ecNumber>
    </recommendedName>
</protein>
<evidence type="ECO:0000256" key="10">
    <source>
        <dbReference type="ARBA" id="ARBA00023137"/>
    </source>
</evidence>
<dbReference type="Gene3D" id="2.60.40.10">
    <property type="entry name" value="Immunoglobulins"/>
    <property type="match status" value="1"/>
</dbReference>
<evidence type="ECO:0000256" key="13">
    <source>
        <dbReference type="ARBA" id="ARBA00055965"/>
    </source>
</evidence>
<dbReference type="FunFam" id="3.30.200.20:FF:000001">
    <property type="entry name" value="Ephrin type-A receptor 5"/>
    <property type="match status" value="1"/>
</dbReference>
<evidence type="ECO:0000259" key="18">
    <source>
        <dbReference type="PROSITE" id="PS50105"/>
    </source>
</evidence>
<evidence type="ECO:0000256" key="16">
    <source>
        <dbReference type="SAM" id="Phobius"/>
    </source>
</evidence>
<feature type="region of interest" description="Disordered" evidence="15">
    <location>
        <begin position="1595"/>
        <end position="1632"/>
    </location>
</feature>
<dbReference type="InterPro" id="IPR000719">
    <property type="entry name" value="Prot_kinase_dom"/>
</dbReference>
<dbReference type="CDD" id="cd09552">
    <property type="entry name" value="SAM_EPH-B2"/>
    <property type="match status" value="1"/>
</dbReference>
<keyword evidence="21" id="KW-1185">Reference proteome</keyword>
<evidence type="ECO:0000259" key="19">
    <source>
        <dbReference type="PROSITE" id="PS50853"/>
    </source>
</evidence>
<dbReference type="GO" id="GO:0005524">
    <property type="term" value="F:ATP binding"/>
    <property type="evidence" value="ECO:0007669"/>
    <property type="project" value="UniProtKB-UniRule"/>
</dbReference>
<dbReference type="SMART" id="SM00219">
    <property type="entry name" value="TyrKc"/>
    <property type="match status" value="1"/>
</dbReference>
<organism evidence="20 21">
    <name type="scientific">Albula glossodonta</name>
    <name type="common">roundjaw bonefish</name>
    <dbReference type="NCBI Taxonomy" id="121402"/>
    <lineage>
        <taxon>Eukaryota</taxon>
        <taxon>Metazoa</taxon>
        <taxon>Chordata</taxon>
        <taxon>Craniata</taxon>
        <taxon>Vertebrata</taxon>
        <taxon>Euteleostomi</taxon>
        <taxon>Actinopterygii</taxon>
        <taxon>Neopterygii</taxon>
        <taxon>Teleostei</taxon>
        <taxon>Albuliformes</taxon>
        <taxon>Albulidae</taxon>
        <taxon>Albula</taxon>
    </lineage>
</organism>
<feature type="binding site" evidence="14">
    <location>
        <position position="560"/>
    </location>
    <ligand>
        <name>ATP</name>
        <dbReference type="ChEBI" id="CHEBI:30616"/>
    </ligand>
</feature>
<dbReference type="InterPro" id="IPR036116">
    <property type="entry name" value="FN3_sf"/>
</dbReference>
<dbReference type="Pfam" id="PF07714">
    <property type="entry name" value="PK_Tyr_Ser-Thr"/>
    <property type="match status" value="1"/>
</dbReference>
<comment type="function">
    <text evidence="13">Receptor tyrosine kinase which binds promiscuously transmembrane ephrin-B family ligands residing on adjacent cells, leading to contact-dependent bidirectional signaling into neighboring cells. The signaling pathway downstream of the receptor is referred to as forward signaling while the signaling pathway downstream of the ephrin ligand is referred to as reverse signaling. Together with its cognate ligand/functional ligand EFNB2 is involved in the regulation of cell adhesion and cell migration, and plays a central role in heart morphogenesis, angiogenesis and blood vessel remodeling and permeability. EPHB4-mediated forward signaling controls cellular repulsion and segregation from EFNB2-expressing cells. Involved in somitogenesis.</text>
</comment>
<dbReference type="FunFam" id="1.10.150.50:FF:000001">
    <property type="entry name" value="Ephrin type-A receptor 5"/>
    <property type="match status" value="1"/>
</dbReference>
<dbReference type="PROSITE" id="PS50105">
    <property type="entry name" value="SAM_DOMAIN"/>
    <property type="match status" value="1"/>
</dbReference>
<evidence type="ECO:0000256" key="1">
    <source>
        <dbReference type="ARBA" id="ARBA00004479"/>
    </source>
</evidence>
<dbReference type="SUPFAM" id="SSF49265">
    <property type="entry name" value="Fibronectin type III"/>
    <property type="match status" value="1"/>
</dbReference>
<keyword evidence="6" id="KW-0418">Kinase</keyword>
<feature type="domain" description="Fibronectin type-III" evidence="19">
    <location>
        <begin position="129"/>
        <end position="220"/>
    </location>
</feature>
<dbReference type="Pfam" id="PF00536">
    <property type="entry name" value="SAM_1"/>
    <property type="match status" value="1"/>
</dbReference>
<sequence length="1671" mass="184683">METFLAVFVEQGGAFRTPSAVAIMHQVSRTVDSITLSWSQPDQPNGVILDYELQYYEKLIPNTTARNQVLFMNLVLGDLTFKVRAVLLKWNTASPCLRAAAAAQSPALSDGREKPAEKHHLLIEIALSETSGLTPSAAAINSSSIKTNDSQELYIFQCRLKTHLCRDQTEYNSSTVRSQTNTAVIRGLKPGDIYVFQVRARTVAGFGRYSGKMYFQTMTEAERAIAGRTSHRDLCYPSVWRKLPYGPHMLLPLLRRVPRPPGPAPGADTSIMASGVAGPSPVMNDATLSQYPSLSDTQPSHCVCRYHSQQVWLLTSSRNYFYEYADSFSVHVVTEFGRVLTEEYKTSLQEKLPLIIGSSAAGLVFLIAVVVIIIVCNRCVIGTVELAEGTMASVIGVYVVSRRRGFDRPDSEYTDKLQHYTSGHTTVLALHMGLTTTGARRSKKCCVAGPAVHQIQAQGGESQSVQTVACQPQSLGLRPGPDPAARSFSALPLLLMTPGMKIYIDPFTYEDPNEAVREFAKEIDISCVKIEQVIGAGEFGEVCSGNLKLPGKREMFVAIKTLKSGYTEKQRRDFLSEASIMGQFDHPNVIHLEGVVTKSSPVMIITEFMENGSLDSFLRRARLGSLVLMGVRGEEGERERERQINTSRRREQRKENLPEEEEEEVEERASWLGLRLALWDRLRSLEPQLDHRGSGVPDVEPQKLHRSDAKLSSFHKQNDGQFTVIQLVGMLRGIAAGMKYLSDMNYVHRDLAARNILVNSNLVCKVSDFGLSRFLEDDTSDPTYTSALGGKIPIRWTAPEAIQYRKFTSASDVWSYGIVMWEVMSYGERPYWDMTNQDVINAIEQDYRLPPPMDCPSALHQLMLDCWQKDRNNRPKFSQIVNNLDKMIRNPNSLKATTPLSSGSGKGLRGSPHFFGPVLICATAQATHRIFMSVHSPVNVHALRHTHPGVSRSSDTLRVDFVHLPLLDRSVPDFSSFSTVDEWLDAIKMGQYKENFASAEFNSFDVVSQMTMDDILRVGVTLAGHQKKILNSVQMMRAQMNQIQSGWGWGWVEQPPALSLHSSVLCPSSSMPIIALSTQPRPPTLPAIPLCGLMEHSGRSQHPRLPAHAEARIVDSQRSANICKPKAARLTDVCHVPPQSWSHVLPTDEGCRLGPVPSAASKLQFDPPFRGSCRTEPWVNSPTTGTLSFRRSALLCGLQHTVCRAASDLYNTASPRSTSGLSEDRAQSPAVNTYQHPIDFSHHGVDAGVFLAAPPPPPPKKRGSQKKGGKEEPPVSSHGTCILCTAHWSGSAQRKVLLPTTVTVSVGLKVEDPPDTQNPSTSPSKAIAFIQLKCPHRERTRGPAFEKECPGKSVPDLSRAQSLRFDRTVIKSLLSLVCSHGGGTERIRKREKEGLYREREGRLMERDRDEREIILFPGPGIVGRPQGSSTAEILACEPINKADGVNVTFDMCHALRRLLQANARGHLWCDARESFVLLTRGNDLVLMLAQEFAKPIESDERRERERERERERQIERDAVTLNRRCGMPASPSTSLISVTTAPSSASSGWDAAARSRGSHSSAVWRRLSWMAPRAAGTAACPRKLAEELPVCVTSSKTASEPTKFGSWSEQGSEGLGQSPHPPPALSSGTQSRFPIPPVRISAALLQTVNYDVTLRQGHPDCLRVTQIESPD</sequence>
<dbReference type="Gene3D" id="1.10.510.10">
    <property type="entry name" value="Transferase(Phosphotransferase) domain 1"/>
    <property type="match status" value="1"/>
</dbReference>
<dbReference type="PROSITE" id="PS00107">
    <property type="entry name" value="PROTEIN_KINASE_ATP"/>
    <property type="match status" value="1"/>
</dbReference>
<dbReference type="GO" id="GO:0005005">
    <property type="term" value="F:transmembrane-ephrin receptor activity"/>
    <property type="evidence" value="ECO:0007669"/>
    <property type="project" value="TreeGrafter"/>
</dbReference>
<keyword evidence="3" id="KW-0808">Transferase</keyword>
<evidence type="ECO:0000313" key="21">
    <source>
        <dbReference type="Proteomes" id="UP000824540"/>
    </source>
</evidence>
<dbReference type="SMART" id="SM00454">
    <property type="entry name" value="SAM"/>
    <property type="match status" value="1"/>
</dbReference>
<dbReference type="PANTHER" id="PTHR46877">
    <property type="entry name" value="EPH RECEPTOR A5"/>
    <property type="match status" value="1"/>
</dbReference>
<dbReference type="InterPro" id="IPR011009">
    <property type="entry name" value="Kinase-like_dom_sf"/>
</dbReference>
<dbReference type="InterPro" id="IPR013761">
    <property type="entry name" value="SAM/pointed_sf"/>
</dbReference>
<dbReference type="GO" id="GO:0005886">
    <property type="term" value="C:plasma membrane"/>
    <property type="evidence" value="ECO:0007669"/>
    <property type="project" value="TreeGrafter"/>
</dbReference>
<evidence type="ECO:0000256" key="6">
    <source>
        <dbReference type="ARBA" id="ARBA00022777"/>
    </source>
</evidence>
<dbReference type="EC" id="2.7.10.1" evidence="2"/>
<evidence type="ECO:0000259" key="17">
    <source>
        <dbReference type="PROSITE" id="PS50011"/>
    </source>
</evidence>
<keyword evidence="11" id="KW-0675">Receptor</keyword>
<evidence type="ECO:0000256" key="7">
    <source>
        <dbReference type="ARBA" id="ARBA00022840"/>
    </source>
</evidence>
<dbReference type="PROSITE" id="PS50011">
    <property type="entry name" value="PROTEIN_KINASE_DOM"/>
    <property type="match status" value="1"/>
</dbReference>
<keyword evidence="10" id="KW-0829">Tyrosine-protein kinase</keyword>
<evidence type="ECO:0000256" key="2">
    <source>
        <dbReference type="ARBA" id="ARBA00011902"/>
    </source>
</evidence>
<feature type="domain" description="Protein kinase" evidence="17">
    <location>
        <begin position="528"/>
        <end position="888"/>
    </location>
</feature>
<dbReference type="Proteomes" id="UP000824540">
    <property type="component" value="Unassembled WGS sequence"/>
</dbReference>
<feature type="transmembrane region" description="Helical" evidence="16">
    <location>
        <begin position="354"/>
        <end position="375"/>
    </location>
</feature>
<keyword evidence="7 14" id="KW-0067">ATP-binding</keyword>
<keyword evidence="8 16" id="KW-1133">Transmembrane helix</keyword>
<proteinExistence type="predicted"/>
<evidence type="ECO:0000256" key="3">
    <source>
        <dbReference type="ARBA" id="ARBA00022679"/>
    </source>
</evidence>
<dbReference type="InterPro" id="IPR013783">
    <property type="entry name" value="Ig-like_fold"/>
</dbReference>
<feature type="region of interest" description="Disordered" evidence="15">
    <location>
        <begin position="1250"/>
        <end position="1277"/>
    </location>
</feature>
<dbReference type="PROSITE" id="PS50853">
    <property type="entry name" value="FN3"/>
    <property type="match status" value="1"/>
</dbReference>
<gene>
    <name evidence="20" type="ORF">JZ751_028329</name>
</gene>
<comment type="caution">
    <text evidence="20">The sequence shown here is derived from an EMBL/GenBank/DDBJ whole genome shotgun (WGS) entry which is preliminary data.</text>
</comment>
<dbReference type="Pfam" id="PF14575">
    <property type="entry name" value="EphA2_TM"/>
    <property type="match status" value="1"/>
</dbReference>
<comment type="subcellular location">
    <subcellularLocation>
        <location evidence="1">Membrane</location>
        <topology evidence="1">Single-pass type I membrane protein</topology>
    </subcellularLocation>
</comment>